<dbReference type="PROSITE" id="PS01174">
    <property type="entry name" value="LIPASE_GDXG_SER"/>
    <property type="match status" value="1"/>
</dbReference>
<dbReference type="EMBL" id="BAABKQ010000001">
    <property type="protein sequence ID" value="GAA4812530.1"/>
    <property type="molecule type" value="Genomic_DNA"/>
</dbReference>
<dbReference type="InterPro" id="IPR013094">
    <property type="entry name" value="AB_hydrolase_3"/>
</dbReference>
<evidence type="ECO:0000256" key="1">
    <source>
        <dbReference type="ARBA" id="ARBA00010515"/>
    </source>
</evidence>
<keyword evidence="2 5" id="KW-0378">Hydrolase</keyword>
<feature type="active site" evidence="3">
    <location>
        <position position="164"/>
    </location>
</feature>
<accession>A0ABP9CN64</accession>
<dbReference type="Proteomes" id="UP001500839">
    <property type="component" value="Unassembled WGS sequence"/>
</dbReference>
<dbReference type="PROSITE" id="PS01173">
    <property type="entry name" value="LIPASE_GDXG_HIS"/>
    <property type="match status" value="1"/>
</dbReference>
<dbReference type="PANTHER" id="PTHR48081">
    <property type="entry name" value="AB HYDROLASE SUPERFAMILY PROTEIN C4A8.06C"/>
    <property type="match status" value="1"/>
</dbReference>
<dbReference type="Pfam" id="PF07859">
    <property type="entry name" value="Abhydrolase_3"/>
    <property type="match status" value="1"/>
</dbReference>
<dbReference type="PANTHER" id="PTHR48081:SF30">
    <property type="entry name" value="ACETYL-HYDROLASE LIPR-RELATED"/>
    <property type="match status" value="1"/>
</dbReference>
<dbReference type="SUPFAM" id="SSF53474">
    <property type="entry name" value="alpha/beta-Hydrolases"/>
    <property type="match status" value="1"/>
</dbReference>
<name>A0ABP9CN64_9ACTN</name>
<dbReference type="GO" id="GO:0016787">
    <property type="term" value="F:hydrolase activity"/>
    <property type="evidence" value="ECO:0007669"/>
    <property type="project" value="UniProtKB-KW"/>
</dbReference>
<protein>
    <submittedName>
        <fullName evidence="5">Alpha/beta hydrolase</fullName>
    </submittedName>
</protein>
<dbReference type="RefSeq" id="WP_307810699.1">
    <property type="nucleotide sequence ID" value="NZ_BAABKQ010000001.1"/>
</dbReference>
<evidence type="ECO:0000256" key="3">
    <source>
        <dbReference type="PROSITE-ProRule" id="PRU10038"/>
    </source>
</evidence>
<evidence type="ECO:0000256" key="2">
    <source>
        <dbReference type="ARBA" id="ARBA00022801"/>
    </source>
</evidence>
<dbReference type="InterPro" id="IPR029058">
    <property type="entry name" value="AB_hydrolase_fold"/>
</dbReference>
<dbReference type="Gene3D" id="3.40.50.1820">
    <property type="entry name" value="alpha/beta hydrolase"/>
    <property type="match status" value="1"/>
</dbReference>
<feature type="domain" description="Alpha/beta hydrolase fold-3" evidence="4">
    <location>
        <begin position="89"/>
        <end position="285"/>
    </location>
</feature>
<evidence type="ECO:0000259" key="4">
    <source>
        <dbReference type="Pfam" id="PF07859"/>
    </source>
</evidence>
<comment type="similarity">
    <text evidence="1">Belongs to the 'GDXG' lipolytic enzyme family.</text>
</comment>
<comment type="caution">
    <text evidence="5">The sequence shown here is derived from an EMBL/GenBank/DDBJ whole genome shotgun (WGS) entry which is preliminary data.</text>
</comment>
<dbReference type="InterPro" id="IPR050300">
    <property type="entry name" value="GDXG_lipolytic_enzyme"/>
</dbReference>
<sequence length="312" mass="32939">MPAFALPPRLVETALRPVYRTILNDRMPVAWQRRLLDLASGVQPVVRDVHRDTVRLGGRPAERFTATPPAGDGIVAAGPAAPAEPTAAVLYLHGGGFVAGSPRTHRPLTARLARGTGAVVYSLDYRLAPEYPYPAAVDDAEAAFADLARQHGGDSASIAVAGDSAGGGIAAALTRRLLDSGRGPVALVLIAPAVDPGADAATMKDDAVLRRGWVRSACDAYRGAAPADDPGFAPLHADTHGFPPTYVQVGSREMLHDHTVRYVRLLRKNGIDVTFDVSPVLWHVAQLQSGLVRQAAESVDAIAAFLHERLTA</sequence>
<organism evidence="5 6">
    <name type="scientific">Tomitella cavernea</name>
    <dbReference type="NCBI Taxonomy" id="1387982"/>
    <lineage>
        <taxon>Bacteria</taxon>
        <taxon>Bacillati</taxon>
        <taxon>Actinomycetota</taxon>
        <taxon>Actinomycetes</taxon>
        <taxon>Mycobacteriales</taxon>
        <taxon>Tomitella</taxon>
    </lineage>
</organism>
<gene>
    <name evidence="5" type="ORF">GCM10023353_16680</name>
</gene>
<dbReference type="InterPro" id="IPR002168">
    <property type="entry name" value="Lipase_GDXG_HIS_AS"/>
</dbReference>
<keyword evidence="6" id="KW-1185">Reference proteome</keyword>
<dbReference type="InterPro" id="IPR033140">
    <property type="entry name" value="Lipase_GDXG_put_SER_AS"/>
</dbReference>
<evidence type="ECO:0000313" key="6">
    <source>
        <dbReference type="Proteomes" id="UP001500839"/>
    </source>
</evidence>
<proteinExistence type="inferred from homology"/>
<evidence type="ECO:0000313" key="5">
    <source>
        <dbReference type="EMBL" id="GAA4812530.1"/>
    </source>
</evidence>
<reference evidence="6" key="1">
    <citation type="journal article" date="2019" name="Int. J. Syst. Evol. Microbiol.">
        <title>The Global Catalogue of Microorganisms (GCM) 10K type strain sequencing project: providing services to taxonomists for standard genome sequencing and annotation.</title>
        <authorList>
            <consortium name="The Broad Institute Genomics Platform"/>
            <consortium name="The Broad Institute Genome Sequencing Center for Infectious Disease"/>
            <person name="Wu L."/>
            <person name="Ma J."/>
        </authorList>
    </citation>
    <scope>NUCLEOTIDE SEQUENCE [LARGE SCALE GENOMIC DNA]</scope>
    <source>
        <strain evidence="6">JCM 18542</strain>
    </source>
</reference>